<organism evidence="1 2">
    <name type="scientific">Roseibium polysiphoniae</name>
    <dbReference type="NCBI Taxonomy" id="2571221"/>
    <lineage>
        <taxon>Bacteria</taxon>
        <taxon>Pseudomonadati</taxon>
        <taxon>Pseudomonadota</taxon>
        <taxon>Alphaproteobacteria</taxon>
        <taxon>Hyphomicrobiales</taxon>
        <taxon>Stappiaceae</taxon>
        <taxon>Roseibium</taxon>
    </lineage>
</organism>
<dbReference type="Proteomes" id="UP000705379">
    <property type="component" value="Unassembled WGS sequence"/>
</dbReference>
<protein>
    <submittedName>
        <fullName evidence="1">Uncharacterized protein</fullName>
    </submittedName>
</protein>
<proteinExistence type="predicted"/>
<name>A0A944CG26_9HYPH</name>
<gene>
    <name evidence="1" type="ORF">DYI23_20715</name>
</gene>
<dbReference type="RefSeq" id="WP_213217994.1">
    <property type="nucleotide sequence ID" value="NZ_JBDWBU010000025.1"/>
</dbReference>
<reference evidence="1" key="2">
    <citation type="journal article" date="2021" name="Microorganisms">
        <title>Bacterial Dimethylsulfoniopropionate Biosynthesis in the East China Sea.</title>
        <authorList>
            <person name="Liu J."/>
            <person name="Zhang Y."/>
            <person name="Liu J."/>
            <person name="Zhong H."/>
            <person name="Williams B.T."/>
            <person name="Zheng Y."/>
            <person name="Curson A.R.J."/>
            <person name="Sun C."/>
            <person name="Sun H."/>
            <person name="Song D."/>
            <person name="Wagner Mackenzie B."/>
            <person name="Bermejo Martinez A."/>
            <person name="Todd J.D."/>
            <person name="Zhang X.H."/>
        </authorList>
    </citation>
    <scope>NUCLEOTIDE SEQUENCE</scope>
    <source>
        <strain evidence="1">AESS21</strain>
    </source>
</reference>
<accession>A0A944CG26</accession>
<sequence>MSGTGKAIDMEKALLDPSSVFASPEEVAERDDLSAEQRIEILRRWSYDAAEDAVALEEGMPDGNSDLQHRVLTVLDRLTGGLDVEMVASGKHHGLRREATEKK</sequence>
<evidence type="ECO:0000313" key="1">
    <source>
        <dbReference type="EMBL" id="MBS8262661.1"/>
    </source>
</evidence>
<dbReference type="EMBL" id="QTKU01000006">
    <property type="protein sequence ID" value="MBS8262661.1"/>
    <property type="molecule type" value="Genomic_DNA"/>
</dbReference>
<reference evidence="1" key="1">
    <citation type="submission" date="2018-08" db="EMBL/GenBank/DDBJ databases">
        <authorList>
            <person name="Jin W."/>
            <person name="Wang H."/>
            <person name="Yang Y."/>
            <person name="Li M."/>
            <person name="Liu J."/>
        </authorList>
    </citation>
    <scope>NUCLEOTIDE SEQUENCE</scope>
    <source>
        <strain evidence="1">AESS21</strain>
    </source>
</reference>
<dbReference type="AlphaFoldDB" id="A0A944CG26"/>
<evidence type="ECO:0000313" key="2">
    <source>
        <dbReference type="Proteomes" id="UP000705379"/>
    </source>
</evidence>
<comment type="caution">
    <text evidence="1">The sequence shown here is derived from an EMBL/GenBank/DDBJ whole genome shotgun (WGS) entry which is preliminary data.</text>
</comment>